<comment type="caution">
    <text evidence="1">The sequence shown here is derived from an EMBL/GenBank/DDBJ whole genome shotgun (WGS) entry which is preliminary data.</text>
</comment>
<organism evidence="1 2">
    <name type="scientific">Candidatus Opimibacter skivensis</name>
    <dbReference type="NCBI Taxonomy" id="2982028"/>
    <lineage>
        <taxon>Bacteria</taxon>
        <taxon>Pseudomonadati</taxon>
        <taxon>Bacteroidota</taxon>
        <taxon>Saprospiria</taxon>
        <taxon>Saprospirales</taxon>
        <taxon>Saprospiraceae</taxon>
        <taxon>Candidatus Opimibacter</taxon>
    </lineage>
</organism>
<dbReference type="EMBL" id="JADKGY010000001">
    <property type="protein sequence ID" value="MBK9981583.1"/>
    <property type="molecule type" value="Genomic_DNA"/>
</dbReference>
<dbReference type="PROSITE" id="PS51257">
    <property type="entry name" value="PROKAR_LIPOPROTEIN"/>
    <property type="match status" value="1"/>
</dbReference>
<evidence type="ECO:0000313" key="1">
    <source>
        <dbReference type="EMBL" id="MBK9981583.1"/>
    </source>
</evidence>
<protein>
    <submittedName>
        <fullName evidence="1">DUF4249 family protein</fullName>
    </submittedName>
</protein>
<dbReference type="AlphaFoldDB" id="A0A9D7XRQ8"/>
<evidence type="ECO:0000313" key="2">
    <source>
        <dbReference type="Proteomes" id="UP000808337"/>
    </source>
</evidence>
<name>A0A9D7XRQ8_9BACT</name>
<sequence>MKWILGLLIGISIFSACSNELVVVDKWKDIPVVWGLLSKSDTAHYIRVEKAFLDPTTSAYDIALIPDSLYYTNASVSLKRINNGQVFTLQKVDGNLEGYPRESGVFASSPNYLFKIKNNVINLAIGEKYEFQLDKGDGSPIVIAQTIILPKPVLRNPSHDQLLQFKPKTLFIFNWNAINDAGIFDLKMRFHYIEKSPETGNIYIPKSVEWTIENSIEVNEFKIDGADFYSALKANINENFEATRRFDSIDIVLYCGGIELKDFIKIALANSGLTSTQDIPKYTNLSEGLGIFTSRNVSYNTGFKLTTQSLDSLKNGSFTKALKFQ</sequence>
<accession>A0A9D7XRQ8</accession>
<reference evidence="1 2" key="1">
    <citation type="submission" date="2020-10" db="EMBL/GenBank/DDBJ databases">
        <title>Connecting structure to function with the recovery of over 1000 high-quality activated sludge metagenome-assembled genomes encoding full-length rRNA genes using long-read sequencing.</title>
        <authorList>
            <person name="Singleton C.M."/>
            <person name="Petriglieri F."/>
            <person name="Kristensen J.M."/>
            <person name="Kirkegaard R.H."/>
            <person name="Michaelsen T.Y."/>
            <person name="Andersen M.H."/>
            <person name="Karst S.M."/>
            <person name="Dueholm M.S."/>
            <person name="Nielsen P.H."/>
            <person name="Albertsen M."/>
        </authorList>
    </citation>
    <scope>NUCLEOTIDE SEQUENCE [LARGE SCALE GENOMIC DNA]</scope>
    <source>
        <strain evidence="1">Ribe_18-Q3-R11-54_MAXAC.273</strain>
    </source>
</reference>
<gene>
    <name evidence="1" type="ORF">IPP15_04020</name>
</gene>
<dbReference type="Proteomes" id="UP000808337">
    <property type="component" value="Unassembled WGS sequence"/>
</dbReference>
<proteinExistence type="predicted"/>